<keyword evidence="3 5" id="KW-1133">Transmembrane helix</keyword>
<proteinExistence type="predicted"/>
<evidence type="ECO:0000256" key="5">
    <source>
        <dbReference type="SAM" id="Phobius"/>
    </source>
</evidence>
<sequence length="64" mass="6884">MWCMIVGCISGIVGYAGRILLHYNPFSFRAFLLVSACVTTAPIAFCAAIYVTLALTVKQEAPVT</sequence>
<evidence type="ECO:0000313" key="6">
    <source>
        <dbReference type="EMBL" id="KAF2218271.1"/>
    </source>
</evidence>
<comment type="subcellular location">
    <subcellularLocation>
        <location evidence="1">Membrane</location>
        <topology evidence="1">Multi-pass membrane protein</topology>
    </subcellularLocation>
</comment>
<accession>A0A6A6FXW5</accession>
<dbReference type="GO" id="GO:0000324">
    <property type="term" value="C:fungal-type vacuole"/>
    <property type="evidence" value="ECO:0007669"/>
    <property type="project" value="TreeGrafter"/>
</dbReference>
<evidence type="ECO:0000313" key="7">
    <source>
        <dbReference type="Proteomes" id="UP000799538"/>
    </source>
</evidence>
<organism evidence="6 7">
    <name type="scientific">Elsinoe ampelina</name>
    <dbReference type="NCBI Taxonomy" id="302913"/>
    <lineage>
        <taxon>Eukaryota</taxon>
        <taxon>Fungi</taxon>
        <taxon>Dikarya</taxon>
        <taxon>Ascomycota</taxon>
        <taxon>Pezizomycotina</taxon>
        <taxon>Dothideomycetes</taxon>
        <taxon>Dothideomycetidae</taxon>
        <taxon>Myriangiales</taxon>
        <taxon>Elsinoaceae</taxon>
        <taxon>Elsinoe</taxon>
    </lineage>
</organism>
<dbReference type="Pfam" id="PF04479">
    <property type="entry name" value="RTA1"/>
    <property type="match status" value="1"/>
</dbReference>
<evidence type="ECO:0000256" key="3">
    <source>
        <dbReference type="ARBA" id="ARBA00022989"/>
    </source>
</evidence>
<feature type="transmembrane region" description="Helical" evidence="5">
    <location>
        <begin position="30"/>
        <end position="57"/>
    </location>
</feature>
<dbReference type="PANTHER" id="PTHR31465:SF9">
    <property type="entry name" value="SPHINGOID LONG-CHAIN BASE TRANSPORTER RSB1"/>
    <property type="match status" value="1"/>
</dbReference>
<dbReference type="AlphaFoldDB" id="A0A6A6FXW5"/>
<name>A0A6A6FXW5_9PEZI</name>
<dbReference type="EMBL" id="ML992559">
    <property type="protein sequence ID" value="KAF2218271.1"/>
    <property type="molecule type" value="Genomic_DNA"/>
</dbReference>
<gene>
    <name evidence="6" type="ORF">BDZ85DRAFT_106699</name>
</gene>
<evidence type="ECO:0000256" key="4">
    <source>
        <dbReference type="ARBA" id="ARBA00023136"/>
    </source>
</evidence>
<dbReference type="InterPro" id="IPR007568">
    <property type="entry name" value="RTA1"/>
</dbReference>
<evidence type="ECO:0000256" key="1">
    <source>
        <dbReference type="ARBA" id="ARBA00004141"/>
    </source>
</evidence>
<keyword evidence="4 5" id="KW-0472">Membrane</keyword>
<keyword evidence="2 5" id="KW-0812">Transmembrane</keyword>
<reference evidence="7" key="1">
    <citation type="journal article" date="2020" name="Stud. Mycol.">
        <title>101 Dothideomycetes genomes: A test case for predicting lifestyles and emergence of pathogens.</title>
        <authorList>
            <person name="Haridas S."/>
            <person name="Albert R."/>
            <person name="Binder M."/>
            <person name="Bloem J."/>
            <person name="LaButti K."/>
            <person name="Salamov A."/>
            <person name="Andreopoulos B."/>
            <person name="Baker S."/>
            <person name="Barry K."/>
            <person name="Bills G."/>
            <person name="Bluhm B."/>
            <person name="Cannon C."/>
            <person name="Castanera R."/>
            <person name="Culley D."/>
            <person name="Daum C."/>
            <person name="Ezra D."/>
            <person name="Gonzalez J."/>
            <person name="Henrissat B."/>
            <person name="Kuo A."/>
            <person name="Liang C."/>
            <person name="Lipzen A."/>
            <person name="Lutzoni F."/>
            <person name="Magnuson J."/>
            <person name="Mondo S."/>
            <person name="Nolan M."/>
            <person name="Ohm R."/>
            <person name="Pangilinan J."/>
            <person name="Park H.-J."/>
            <person name="Ramirez L."/>
            <person name="Alfaro M."/>
            <person name="Sun H."/>
            <person name="Tritt A."/>
            <person name="Yoshinaga Y."/>
            <person name="Zwiers L.-H."/>
            <person name="Turgeon B."/>
            <person name="Goodwin S."/>
            <person name="Spatafora J."/>
            <person name="Crous P."/>
            <person name="Grigoriev I."/>
        </authorList>
    </citation>
    <scope>NUCLEOTIDE SEQUENCE [LARGE SCALE GENOMIC DNA]</scope>
    <source>
        <strain evidence="7">CECT 20119</strain>
    </source>
</reference>
<dbReference type="PANTHER" id="PTHR31465">
    <property type="entry name" value="PROTEIN RTA1-RELATED"/>
    <property type="match status" value="1"/>
</dbReference>
<dbReference type="Proteomes" id="UP000799538">
    <property type="component" value="Unassembled WGS sequence"/>
</dbReference>
<keyword evidence="7" id="KW-1185">Reference proteome</keyword>
<protein>
    <submittedName>
        <fullName evidence="6">Uncharacterized protein</fullName>
    </submittedName>
</protein>
<dbReference type="OrthoDB" id="4521223at2759"/>
<evidence type="ECO:0000256" key="2">
    <source>
        <dbReference type="ARBA" id="ARBA00022692"/>
    </source>
</evidence>
<dbReference type="GO" id="GO:0005886">
    <property type="term" value="C:plasma membrane"/>
    <property type="evidence" value="ECO:0007669"/>
    <property type="project" value="TreeGrafter"/>
</dbReference>